<accession>A0A5N5EPK1</accession>
<protein>
    <submittedName>
        <fullName evidence="1">Uncharacterized protein</fullName>
    </submittedName>
</protein>
<name>A0A5N5EPK1_9ACTN</name>
<evidence type="ECO:0000313" key="2">
    <source>
        <dbReference type="Proteomes" id="UP000326907"/>
    </source>
</evidence>
<keyword evidence="2" id="KW-1185">Reference proteome</keyword>
<sequence length="128" mass="13507">MKQCTAVALLPPPDHVVRLAAPGNPPQAGCVLCELGEAHDDDHACLLWEDDANREAVWVRWNGDRARLAGLAWCPATDARSGDACGLFAGHPSVHDWDVVDPTMAALDAYAGGWPDPAAPLPDPPDGP</sequence>
<gene>
    <name evidence="1" type="ORF">F5983_09215</name>
</gene>
<reference evidence="1 2" key="1">
    <citation type="submission" date="2019-09" db="EMBL/GenBank/DDBJ databases">
        <authorList>
            <person name="Liu P."/>
        </authorList>
    </citation>
    <scope>NUCLEOTIDE SEQUENCE [LARGE SCALE GENOMIC DNA]</scope>
    <source>
        <strain evidence="1 2">TRM68085</strain>
    </source>
</reference>
<dbReference type="RefSeq" id="WP_151509862.1">
    <property type="nucleotide sequence ID" value="NZ_VYUA01000006.1"/>
</dbReference>
<comment type="caution">
    <text evidence="1">The sequence shown here is derived from an EMBL/GenBank/DDBJ whole genome shotgun (WGS) entry which is preliminary data.</text>
</comment>
<dbReference type="AlphaFoldDB" id="A0A5N5EPK1"/>
<organism evidence="1 2">
    <name type="scientific">Streptomyces arboris</name>
    <dbReference type="NCBI Taxonomy" id="2600619"/>
    <lineage>
        <taxon>Bacteria</taxon>
        <taxon>Bacillati</taxon>
        <taxon>Actinomycetota</taxon>
        <taxon>Actinomycetes</taxon>
        <taxon>Kitasatosporales</taxon>
        <taxon>Streptomycetaceae</taxon>
        <taxon>Streptomyces</taxon>
    </lineage>
</organism>
<proteinExistence type="predicted"/>
<dbReference type="Proteomes" id="UP000326907">
    <property type="component" value="Unassembled WGS sequence"/>
</dbReference>
<dbReference type="EMBL" id="VYUA01000006">
    <property type="protein sequence ID" value="KAB2592727.1"/>
    <property type="molecule type" value="Genomic_DNA"/>
</dbReference>
<evidence type="ECO:0000313" key="1">
    <source>
        <dbReference type="EMBL" id="KAB2592727.1"/>
    </source>
</evidence>